<gene>
    <name evidence="1" type="ORF">EZ428_19755</name>
</gene>
<evidence type="ECO:0000313" key="2">
    <source>
        <dbReference type="Proteomes" id="UP000292884"/>
    </source>
</evidence>
<dbReference type="EMBL" id="SJSK01000006">
    <property type="protein sequence ID" value="TCC87966.1"/>
    <property type="molecule type" value="Genomic_DNA"/>
</dbReference>
<name>A0A4V2MHV9_9SPHI</name>
<dbReference type="GO" id="GO:0003677">
    <property type="term" value="F:DNA binding"/>
    <property type="evidence" value="ECO:0007669"/>
    <property type="project" value="UniProtKB-KW"/>
</dbReference>
<keyword evidence="1" id="KW-0238">DNA-binding</keyword>
<dbReference type="Gene3D" id="3.90.1150.30">
    <property type="match status" value="1"/>
</dbReference>
<dbReference type="OrthoDB" id="9789813at2"/>
<sequence>MRRANVIHFLEYLPRHLSLSVLPYCLVPDEFCLSFEQAAEGMPFSGFFKNSKAILVFYARNNMFCLFDIDSFDRITIRCKSEKIDQLKEKYAAIEKPFNFSHKSWVSIII</sequence>
<evidence type="ECO:0000313" key="1">
    <source>
        <dbReference type="EMBL" id="TCC87966.1"/>
    </source>
</evidence>
<dbReference type="AlphaFoldDB" id="A0A4V2MHV9"/>
<organism evidence="1 2">
    <name type="scientific">Pedobacter frigiditerrae</name>
    <dbReference type="NCBI Taxonomy" id="2530452"/>
    <lineage>
        <taxon>Bacteria</taxon>
        <taxon>Pseudomonadati</taxon>
        <taxon>Bacteroidota</taxon>
        <taxon>Sphingobacteriia</taxon>
        <taxon>Sphingobacteriales</taxon>
        <taxon>Sphingobacteriaceae</taxon>
        <taxon>Pedobacter</taxon>
    </lineage>
</organism>
<dbReference type="RefSeq" id="WP_131554930.1">
    <property type="nucleotide sequence ID" value="NZ_SJSK01000006.1"/>
</dbReference>
<dbReference type="Pfam" id="PF04237">
    <property type="entry name" value="YjbR"/>
    <property type="match status" value="1"/>
</dbReference>
<dbReference type="InterPro" id="IPR058532">
    <property type="entry name" value="YjbR/MT2646/Rv2570-like"/>
</dbReference>
<dbReference type="Proteomes" id="UP000292884">
    <property type="component" value="Unassembled WGS sequence"/>
</dbReference>
<proteinExistence type="predicted"/>
<dbReference type="SUPFAM" id="SSF142906">
    <property type="entry name" value="YjbR-like"/>
    <property type="match status" value="1"/>
</dbReference>
<reference evidence="1 2" key="1">
    <citation type="submission" date="2019-02" db="EMBL/GenBank/DDBJ databases">
        <title>Pedobacter sp. RP-1-13 sp. nov., isolated from Arctic soil.</title>
        <authorList>
            <person name="Dahal R.H."/>
        </authorList>
    </citation>
    <scope>NUCLEOTIDE SEQUENCE [LARGE SCALE GENOMIC DNA]</scope>
    <source>
        <strain evidence="1 2">RP-1-13</strain>
    </source>
</reference>
<accession>A0A4V2MHV9</accession>
<comment type="caution">
    <text evidence="1">The sequence shown here is derived from an EMBL/GenBank/DDBJ whole genome shotgun (WGS) entry which is preliminary data.</text>
</comment>
<dbReference type="InterPro" id="IPR038056">
    <property type="entry name" value="YjbR-like_sf"/>
</dbReference>
<keyword evidence="2" id="KW-1185">Reference proteome</keyword>
<protein>
    <submittedName>
        <fullName evidence="1">MmcQ/YjbR family DNA-binding protein</fullName>
    </submittedName>
</protein>